<evidence type="ECO:0000313" key="2">
    <source>
        <dbReference type="Proteomes" id="UP000149121"/>
    </source>
</evidence>
<dbReference type="EMBL" id="KX643370">
    <property type="protein sequence ID" value="AOC55094.1"/>
    <property type="molecule type" value="Genomic_DNA"/>
</dbReference>
<accession>A0A1B2RVR6</accession>
<sequence>METNEEIGQFLFYLKYYVKSTSVVDLLFSLCERKLNVKRPTYVKKVYFNFDDVLIKNDWSVIDLKEKIISLSDASGLIILYDRILTKTLDDVNKTIVVVCIYLAYEMMKIFNDFTVELILNMGRILQNRSNGFVFNL</sequence>
<proteinExistence type="predicted"/>
<organism evidence="1 2">
    <name type="scientific">Lymphocystis disease virus 3</name>
    <dbReference type="NCBI Taxonomy" id="2560566"/>
    <lineage>
        <taxon>Viruses</taxon>
        <taxon>Varidnaviria</taxon>
        <taxon>Bamfordvirae</taxon>
        <taxon>Nucleocytoviricota</taxon>
        <taxon>Megaviricetes</taxon>
        <taxon>Pimascovirales</taxon>
        <taxon>Pimascovirales incertae sedis</taxon>
        <taxon>Iridoviridae</taxon>
        <taxon>Alphairidovirinae</taxon>
        <taxon>Lymphocystivirus</taxon>
        <taxon>Lymphocystivirus sparus1</taxon>
    </lineage>
</organism>
<dbReference type="KEGG" id="vg:30902586"/>
<dbReference type="OrthoDB" id="28255at10239"/>
<reference evidence="1 2" key="1">
    <citation type="journal article" date="2016" name="J. Virol.">
        <title>Concurrence of Iridovirus, Polyomavirus, and a Unique Member of a New Group of Fish Papillomaviruses in Lymphocystis Disease-Affected Gilthead Sea Bream.</title>
        <authorList>
            <person name="Lopez-Bueno A."/>
            <person name="Mavian C."/>
            <person name="Labella A.M."/>
            <person name="Castro D."/>
            <person name="Borrego J.J."/>
            <person name="Alcami A."/>
            <person name="Alejo A."/>
        </authorList>
    </citation>
    <scope>NUCLEOTIDE SEQUENCE [LARGE SCALE GENOMIC DNA]</scope>
    <source>
        <strain evidence="1">SA9</strain>
    </source>
</reference>
<keyword evidence="2" id="KW-1185">Reference proteome</keyword>
<protein>
    <submittedName>
        <fullName evidence="1">Uncharacterized protein</fullName>
    </submittedName>
</protein>
<name>A0A1B2RVR6_9VIRU</name>
<evidence type="ECO:0000313" key="1">
    <source>
        <dbReference type="EMBL" id="AOC55094.1"/>
    </source>
</evidence>
<gene>
    <name evidence="1" type="ORF">LCDVSa010L</name>
</gene>
<dbReference type="Proteomes" id="UP000149121">
    <property type="component" value="Segment"/>
</dbReference>